<dbReference type="Proteomes" id="UP000326287">
    <property type="component" value="Chromosome"/>
</dbReference>
<organism evidence="2 3">
    <name type="scientific">Halioglobus maricola</name>
    <dbReference type="NCBI Taxonomy" id="2601894"/>
    <lineage>
        <taxon>Bacteria</taxon>
        <taxon>Pseudomonadati</taxon>
        <taxon>Pseudomonadota</taxon>
        <taxon>Gammaproteobacteria</taxon>
        <taxon>Cellvibrionales</taxon>
        <taxon>Halieaceae</taxon>
        <taxon>Halioglobus</taxon>
    </lineage>
</organism>
<name>A0A5P9NF73_9GAMM</name>
<dbReference type="AlphaFoldDB" id="A0A5P9NF73"/>
<feature type="chain" id="PRO_5024878547" description="PEP-CTERM sorting domain-containing protein" evidence="1">
    <location>
        <begin position="23"/>
        <end position="217"/>
    </location>
</feature>
<keyword evidence="3" id="KW-1185">Reference proteome</keyword>
<dbReference type="KEGG" id="halc:EY643_01440"/>
<evidence type="ECO:0008006" key="4">
    <source>
        <dbReference type="Google" id="ProtNLM"/>
    </source>
</evidence>
<reference evidence="2 3" key="1">
    <citation type="submission" date="2019-02" db="EMBL/GenBank/DDBJ databases">
        <authorList>
            <person name="Li S.-H."/>
        </authorList>
    </citation>
    <scope>NUCLEOTIDE SEQUENCE [LARGE SCALE GENOMIC DNA]</scope>
    <source>
        <strain evidence="2 3">IMCC14385</strain>
    </source>
</reference>
<accession>A0A5P9NF73</accession>
<sequence length="217" mass="22701">MNTITKSIIAGLFALSALGAHAQVILTYTGANFTSFDPGGTVPIPQEHTTADRVSGTITLADYLDPNMDRIKVTPLSFVFTDGVSTLTDANVSESSFRFTTDAFGTITEWSIRATFSDTDGGGPRQTIEATLNDEGPEDFGLDALCGPSSTADGCDNFGTPYYRTSASTSAAAGLWQISGEPLSPDAGALPVPLDQVTLPIAALVALVGLMASRRRQ</sequence>
<dbReference type="OrthoDB" id="9995628at2"/>
<dbReference type="EMBL" id="CP036422">
    <property type="protein sequence ID" value="QFU74421.1"/>
    <property type="molecule type" value="Genomic_DNA"/>
</dbReference>
<dbReference type="RefSeq" id="WP_152660533.1">
    <property type="nucleotide sequence ID" value="NZ_CP036422.1"/>
</dbReference>
<evidence type="ECO:0000256" key="1">
    <source>
        <dbReference type="SAM" id="SignalP"/>
    </source>
</evidence>
<feature type="signal peptide" evidence="1">
    <location>
        <begin position="1"/>
        <end position="22"/>
    </location>
</feature>
<gene>
    <name evidence="2" type="ORF">EY643_01440</name>
</gene>
<evidence type="ECO:0000313" key="3">
    <source>
        <dbReference type="Proteomes" id="UP000326287"/>
    </source>
</evidence>
<keyword evidence="1" id="KW-0732">Signal</keyword>
<evidence type="ECO:0000313" key="2">
    <source>
        <dbReference type="EMBL" id="QFU74421.1"/>
    </source>
</evidence>
<protein>
    <recommendedName>
        <fullName evidence="4">PEP-CTERM sorting domain-containing protein</fullName>
    </recommendedName>
</protein>
<proteinExistence type="predicted"/>